<evidence type="ECO:0000256" key="1">
    <source>
        <dbReference type="ARBA" id="ARBA00023002"/>
    </source>
</evidence>
<dbReference type="AlphaFoldDB" id="A0AAE0GLN1"/>
<dbReference type="SUPFAM" id="SSF51735">
    <property type="entry name" value="NAD(P)-binding Rossmann-fold domains"/>
    <property type="match status" value="1"/>
</dbReference>
<dbReference type="EMBL" id="LGRX02004365">
    <property type="protein sequence ID" value="KAK3280525.1"/>
    <property type="molecule type" value="Genomic_DNA"/>
</dbReference>
<keyword evidence="1" id="KW-0560">Oxidoreductase</keyword>
<dbReference type="Proteomes" id="UP001190700">
    <property type="component" value="Unassembled WGS sequence"/>
</dbReference>
<evidence type="ECO:0000313" key="2">
    <source>
        <dbReference type="EMBL" id="KAK3280525.1"/>
    </source>
</evidence>
<dbReference type="Gene3D" id="3.40.50.720">
    <property type="entry name" value="NAD(P)-binding Rossmann-like Domain"/>
    <property type="match status" value="1"/>
</dbReference>
<accession>A0AAE0GLN1</accession>
<sequence length="330" mass="34980">MGLTASKPLTTPSTVHYSALVASLPRLDGKTIAITGCTSGTGLVCAKTCAELGAKVLMLNRPSERASAALQIMQDAGFDAVHIPCDLQSFEGVRQAAKDLACISSNGIDVLCNNAGVMGIPDAATKDGYCVQMQSNHLSHFLLTAEVWPLLEKAATLRGDARVVNHSSGARKSPAGPLQAEYFAANGGNLGGDWWPLAKWRRYQQSKLANLLFTYALSDRCAQHGSKVKVLCAHPGATLTNLQVKTAQSGGTSLLDYYILNSTMKKAHSEEDGTQGIALCCAAADVENGQFYGPENSTGLAVLLPAERDVDGEKMLWEQSVKATGAKYFV</sequence>
<dbReference type="GO" id="GO:0016491">
    <property type="term" value="F:oxidoreductase activity"/>
    <property type="evidence" value="ECO:0007669"/>
    <property type="project" value="UniProtKB-KW"/>
</dbReference>
<evidence type="ECO:0000313" key="3">
    <source>
        <dbReference type="Proteomes" id="UP001190700"/>
    </source>
</evidence>
<reference evidence="2 3" key="1">
    <citation type="journal article" date="2015" name="Genome Biol. Evol.">
        <title>Comparative Genomics of a Bacterivorous Green Alga Reveals Evolutionary Causalities and Consequences of Phago-Mixotrophic Mode of Nutrition.</title>
        <authorList>
            <person name="Burns J.A."/>
            <person name="Paasch A."/>
            <person name="Narechania A."/>
            <person name="Kim E."/>
        </authorList>
    </citation>
    <scope>NUCLEOTIDE SEQUENCE [LARGE SCALE GENOMIC DNA]</scope>
    <source>
        <strain evidence="2 3">PLY_AMNH</strain>
    </source>
</reference>
<comment type="caution">
    <text evidence="2">The sequence shown here is derived from an EMBL/GenBank/DDBJ whole genome shotgun (WGS) entry which is preliminary data.</text>
</comment>
<name>A0AAE0GLN1_9CHLO</name>
<protein>
    <submittedName>
        <fullName evidence="2">Uncharacterized protein</fullName>
    </submittedName>
</protein>
<dbReference type="InterPro" id="IPR002347">
    <property type="entry name" value="SDR_fam"/>
</dbReference>
<gene>
    <name evidence="2" type="ORF">CYMTET_11636</name>
</gene>
<organism evidence="2 3">
    <name type="scientific">Cymbomonas tetramitiformis</name>
    <dbReference type="NCBI Taxonomy" id="36881"/>
    <lineage>
        <taxon>Eukaryota</taxon>
        <taxon>Viridiplantae</taxon>
        <taxon>Chlorophyta</taxon>
        <taxon>Pyramimonadophyceae</taxon>
        <taxon>Pyramimonadales</taxon>
        <taxon>Pyramimonadaceae</taxon>
        <taxon>Cymbomonas</taxon>
    </lineage>
</organism>
<keyword evidence="3" id="KW-1185">Reference proteome</keyword>
<dbReference type="PANTHER" id="PTHR43157:SF31">
    <property type="entry name" value="PHOSPHATIDYLINOSITOL-GLYCAN BIOSYNTHESIS CLASS F PROTEIN"/>
    <property type="match status" value="1"/>
</dbReference>
<dbReference type="InterPro" id="IPR036291">
    <property type="entry name" value="NAD(P)-bd_dom_sf"/>
</dbReference>
<dbReference type="PRINTS" id="PR00081">
    <property type="entry name" value="GDHRDH"/>
</dbReference>
<dbReference type="Pfam" id="PF00106">
    <property type="entry name" value="adh_short"/>
    <property type="match status" value="1"/>
</dbReference>
<proteinExistence type="predicted"/>
<dbReference type="PANTHER" id="PTHR43157">
    <property type="entry name" value="PHOSPHATIDYLINOSITOL-GLYCAN BIOSYNTHESIS CLASS F PROTEIN-RELATED"/>
    <property type="match status" value="1"/>
</dbReference>